<feature type="chain" id="PRO_5047082248" evidence="1">
    <location>
        <begin position="25"/>
        <end position="262"/>
    </location>
</feature>
<keyword evidence="3" id="KW-1185">Reference proteome</keyword>
<dbReference type="Gene3D" id="3.15.10.10">
    <property type="entry name" value="Bactericidal permeability-increasing protein, domain 1"/>
    <property type="match status" value="1"/>
</dbReference>
<dbReference type="InterPro" id="IPR017943">
    <property type="entry name" value="Bactericidal_perm-incr_a/b_dom"/>
</dbReference>
<protein>
    <submittedName>
        <fullName evidence="2">Uncharacterized protein</fullName>
    </submittedName>
</protein>
<comment type="caution">
    <text evidence="2">The sequence shown here is derived from an EMBL/GenBank/DDBJ whole genome shotgun (WGS) entry which is preliminary data.</text>
</comment>
<keyword evidence="1" id="KW-0732">Signal</keyword>
<dbReference type="Proteomes" id="UP001642483">
    <property type="component" value="Unassembled WGS sequence"/>
</dbReference>
<organism evidence="2 3">
    <name type="scientific">Clavelina lepadiformis</name>
    <name type="common">Light-bulb sea squirt</name>
    <name type="synonym">Ascidia lepadiformis</name>
    <dbReference type="NCBI Taxonomy" id="159417"/>
    <lineage>
        <taxon>Eukaryota</taxon>
        <taxon>Metazoa</taxon>
        <taxon>Chordata</taxon>
        <taxon>Tunicata</taxon>
        <taxon>Ascidiacea</taxon>
        <taxon>Aplousobranchia</taxon>
        <taxon>Clavelinidae</taxon>
        <taxon>Clavelina</taxon>
    </lineage>
</organism>
<proteinExistence type="predicted"/>
<dbReference type="SUPFAM" id="SSF55394">
    <property type="entry name" value="Bactericidal permeability-increasing protein, BPI"/>
    <property type="match status" value="1"/>
</dbReference>
<gene>
    <name evidence="2" type="ORF">CVLEPA_LOCUS11611</name>
</gene>
<name>A0ABP0FSB7_CLALP</name>
<dbReference type="EMBL" id="CAWYQH010000079">
    <property type="protein sequence ID" value="CAK8681409.1"/>
    <property type="molecule type" value="Genomic_DNA"/>
</dbReference>
<sequence>MFFDKIRLILLCVAICKLSNKSSALVVPQNELNDLAGFLEPLMETYLVQARIPDVTDNENLKLRDLDITRADVGSIKITNPKAHQFKVSLRNVAISLNGRFRVKKEVKVPVGPIIRPFFPLRKKRFIGKVFNTIKNVIKKPKELIDKVVDKIPKIKLFHFETQGKFTASAKIDLTVTLKLTIQGGKFVLTTVPNSCDDDVDNFKVRISDNGLKYYINPILSLLRGIIARNYIEGEICETVESKINRRTGTTLFSFPGYFTRR</sequence>
<reference evidence="2 3" key="1">
    <citation type="submission" date="2024-02" db="EMBL/GenBank/DDBJ databases">
        <authorList>
            <person name="Daric V."/>
            <person name="Darras S."/>
        </authorList>
    </citation>
    <scope>NUCLEOTIDE SEQUENCE [LARGE SCALE GENOMIC DNA]</scope>
</reference>
<evidence type="ECO:0000313" key="3">
    <source>
        <dbReference type="Proteomes" id="UP001642483"/>
    </source>
</evidence>
<feature type="signal peptide" evidence="1">
    <location>
        <begin position="1"/>
        <end position="24"/>
    </location>
</feature>
<evidence type="ECO:0000313" key="2">
    <source>
        <dbReference type="EMBL" id="CAK8681409.1"/>
    </source>
</evidence>
<accession>A0ABP0FSB7</accession>
<evidence type="ECO:0000256" key="1">
    <source>
        <dbReference type="SAM" id="SignalP"/>
    </source>
</evidence>